<evidence type="ECO:0008006" key="5">
    <source>
        <dbReference type="Google" id="ProtNLM"/>
    </source>
</evidence>
<evidence type="ECO:0000313" key="4">
    <source>
        <dbReference type="Proteomes" id="UP000235672"/>
    </source>
</evidence>
<feature type="signal peptide" evidence="2">
    <location>
        <begin position="1"/>
        <end position="21"/>
    </location>
</feature>
<accession>A0A2J6QIL7</accession>
<sequence>MYSLLFIIGLVFFGRRELVHVLDCYLKRNLKENGGLLDEVIWSVNTNKVDDLAYLEDLLASNPSYRKHVATKTYEWYIGAWEAVDDPSAIYLKIDDDVVYFEDNAIPALVKRLLDNPQYFTVSANVVNNPALSWVHGHMGLYKGYYPEMTSPSQPPPNHSWRASELPSYEGPREGPEGFAKNGSTPPPFKGHRWLPVRLPEGETYDMSLAPVDTLTYDAFGPSLKNWAAAAQIQYSFLQHLEEGDTWRYKFDIWDYNYKRLSINFLAIRGSDILDVFPFPERDDEAYLVQTRPQQLRRRVIVDGTALAVHFAFGSQYNAFEGKKGIRWTDALDRYTAYADEVNQRSRWWNRKSRRLI</sequence>
<dbReference type="EMBL" id="KZ613468">
    <property type="protein sequence ID" value="PMD26116.1"/>
    <property type="molecule type" value="Genomic_DNA"/>
</dbReference>
<organism evidence="3 4">
    <name type="scientific">Hyaloscypha hepaticicola</name>
    <dbReference type="NCBI Taxonomy" id="2082293"/>
    <lineage>
        <taxon>Eukaryota</taxon>
        <taxon>Fungi</taxon>
        <taxon>Dikarya</taxon>
        <taxon>Ascomycota</taxon>
        <taxon>Pezizomycotina</taxon>
        <taxon>Leotiomycetes</taxon>
        <taxon>Helotiales</taxon>
        <taxon>Hyaloscyphaceae</taxon>
        <taxon>Hyaloscypha</taxon>
    </lineage>
</organism>
<evidence type="ECO:0000313" key="3">
    <source>
        <dbReference type="EMBL" id="PMD26116.1"/>
    </source>
</evidence>
<gene>
    <name evidence="3" type="ORF">NA56DRAFT_676628</name>
</gene>
<dbReference type="OrthoDB" id="5593235at2759"/>
<dbReference type="Proteomes" id="UP000235672">
    <property type="component" value="Unassembled WGS sequence"/>
</dbReference>
<feature type="region of interest" description="Disordered" evidence="1">
    <location>
        <begin position="153"/>
        <end position="187"/>
    </location>
</feature>
<keyword evidence="4" id="KW-1185">Reference proteome</keyword>
<dbReference type="STRING" id="1745343.A0A2J6QIL7"/>
<evidence type="ECO:0000256" key="1">
    <source>
        <dbReference type="SAM" id="MobiDB-lite"/>
    </source>
</evidence>
<keyword evidence="2" id="KW-0732">Signal</keyword>
<dbReference type="AlphaFoldDB" id="A0A2J6QIL7"/>
<proteinExistence type="predicted"/>
<name>A0A2J6QIL7_9HELO</name>
<evidence type="ECO:0000256" key="2">
    <source>
        <dbReference type="SAM" id="SignalP"/>
    </source>
</evidence>
<feature type="chain" id="PRO_5014476261" description="Glycosyltransferase family 31 protein" evidence="2">
    <location>
        <begin position="22"/>
        <end position="357"/>
    </location>
</feature>
<protein>
    <recommendedName>
        <fullName evidence="5">Glycosyltransferase family 31 protein</fullName>
    </recommendedName>
</protein>
<reference evidence="3 4" key="1">
    <citation type="submission" date="2016-05" db="EMBL/GenBank/DDBJ databases">
        <title>A degradative enzymes factory behind the ericoid mycorrhizal symbiosis.</title>
        <authorList>
            <consortium name="DOE Joint Genome Institute"/>
            <person name="Martino E."/>
            <person name="Morin E."/>
            <person name="Grelet G."/>
            <person name="Kuo A."/>
            <person name="Kohler A."/>
            <person name="Daghino S."/>
            <person name="Barry K."/>
            <person name="Choi C."/>
            <person name="Cichocki N."/>
            <person name="Clum A."/>
            <person name="Copeland A."/>
            <person name="Hainaut M."/>
            <person name="Haridas S."/>
            <person name="Labutti K."/>
            <person name="Lindquist E."/>
            <person name="Lipzen A."/>
            <person name="Khouja H.-R."/>
            <person name="Murat C."/>
            <person name="Ohm R."/>
            <person name="Olson A."/>
            <person name="Spatafora J."/>
            <person name="Veneault-Fourrey C."/>
            <person name="Henrissat B."/>
            <person name="Grigoriev I."/>
            <person name="Martin F."/>
            <person name="Perotto S."/>
        </authorList>
    </citation>
    <scope>NUCLEOTIDE SEQUENCE [LARGE SCALE GENOMIC DNA]</scope>
    <source>
        <strain evidence="3 4">UAMH 7357</strain>
    </source>
</reference>